<dbReference type="CDD" id="cd11061">
    <property type="entry name" value="CYP67-like"/>
    <property type="match status" value="1"/>
</dbReference>
<dbReference type="InterPro" id="IPR050121">
    <property type="entry name" value="Cytochrome_P450_monoxygenase"/>
</dbReference>
<dbReference type="GO" id="GO:0016020">
    <property type="term" value="C:membrane"/>
    <property type="evidence" value="ECO:0007669"/>
    <property type="project" value="UniProtKB-SubCell"/>
</dbReference>
<dbReference type="InterPro" id="IPR036396">
    <property type="entry name" value="Cyt_P450_sf"/>
</dbReference>
<evidence type="ECO:0000256" key="5">
    <source>
        <dbReference type="ARBA" id="ARBA00022692"/>
    </source>
</evidence>
<dbReference type="PROSITE" id="PS00086">
    <property type="entry name" value="CYTOCHROME_P450"/>
    <property type="match status" value="1"/>
</dbReference>
<dbReference type="InterPro" id="IPR002401">
    <property type="entry name" value="Cyt_P450_E_grp-I"/>
</dbReference>
<reference evidence="16" key="1">
    <citation type="submission" date="2017-02" db="EMBL/GenBank/DDBJ databases">
        <authorList>
            <person name="Tafer H."/>
            <person name="Lopandic K."/>
        </authorList>
    </citation>
    <scope>NUCLEOTIDE SEQUENCE [LARGE SCALE GENOMIC DNA]</scope>
    <source>
        <strain evidence="16">CBS 366.77</strain>
    </source>
</reference>
<keyword evidence="5 14" id="KW-0812">Transmembrane</keyword>
<keyword evidence="6 12" id="KW-0479">Metal-binding</keyword>
<dbReference type="AlphaFoldDB" id="A0A3A2Z9Z0"/>
<dbReference type="InterPro" id="IPR017972">
    <property type="entry name" value="Cyt_P450_CS"/>
</dbReference>
<keyword evidence="11 14" id="KW-0472">Membrane</keyword>
<dbReference type="Pfam" id="PF00067">
    <property type="entry name" value="p450"/>
    <property type="match status" value="1"/>
</dbReference>
<dbReference type="FunFam" id="1.10.630.10:FF:000063">
    <property type="entry name" value="Cytochrome P450 monooxygenase"/>
    <property type="match status" value="1"/>
</dbReference>
<dbReference type="PRINTS" id="PR00463">
    <property type="entry name" value="EP450I"/>
</dbReference>
<protein>
    <submittedName>
        <fullName evidence="15">Cytochrome p450</fullName>
    </submittedName>
</protein>
<evidence type="ECO:0000256" key="3">
    <source>
        <dbReference type="ARBA" id="ARBA00010617"/>
    </source>
</evidence>
<feature type="binding site" description="axial binding residue" evidence="12">
    <location>
        <position position="472"/>
    </location>
    <ligand>
        <name>heme</name>
        <dbReference type="ChEBI" id="CHEBI:30413"/>
    </ligand>
    <ligandPart>
        <name>Fe</name>
        <dbReference type="ChEBI" id="CHEBI:18248"/>
    </ligandPart>
</feature>
<evidence type="ECO:0000256" key="4">
    <source>
        <dbReference type="ARBA" id="ARBA00022617"/>
    </source>
</evidence>
<evidence type="ECO:0000256" key="1">
    <source>
        <dbReference type="ARBA" id="ARBA00001971"/>
    </source>
</evidence>
<keyword evidence="4 12" id="KW-0349">Heme</keyword>
<comment type="similarity">
    <text evidence="3 13">Belongs to the cytochrome P450 family.</text>
</comment>
<dbReference type="SUPFAM" id="SSF48264">
    <property type="entry name" value="Cytochrome P450"/>
    <property type="match status" value="1"/>
</dbReference>
<evidence type="ECO:0000256" key="2">
    <source>
        <dbReference type="ARBA" id="ARBA00004370"/>
    </source>
</evidence>
<dbReference type="GO" id="GO:0005506">
    <property type="term" value="F:iron ion binding"/>
    <property type="evidence" value="ECO:0007669"/>
    <property type="project" value="InterPro"/>
</dbReference>
<evidence type="ECO:0000313" key="15">
    <source>
        <dbReference type="EMBL" id="RJE18097.1"/>
    </source>
</evidence>
<keyword evidence="9 12" id="KW-0408">Iron</keyword>
<dbReference type="GO" id="GO:1902181">
    <property type="term" value="P:verruculogen biosynthetic process"/>
    <property type="evidence" value="ECO:0007669"/>
    <property type="project" value="UniProtKB-ARBA"/>
</dbReference>
<evidence type="ECO:0000256" key="10">
    <source>
        <dbReference type="ARBA" id="ARBA00023033"/>
    </source>
</evidence>
<dbReference type="PRINTS" id="PR00385">
    <property type="entry name" value="P450"/>
</dbReference>
<gene>
    <name evidence="15" type="ORF">PHISCL_09565</name>
</gene>
<evidence type="ECO:0000313" key="16">
    <source>
        <dbReference type="Proteomes" id="UP000266188"/>
    </source>
</evidence>
<dbReference type="GO" id="GO:0020037">
    <property type="term" value="F:heme binding"/>
    <property type="evidence" value="ECO:0007669"/>
    <property type="project" value="InterPro"/>
</dbReference>
<dbReference type="Proteomes" id="UP000266188">
    <property type="component" value="Unassembled WGS sequence"/>
</dbReference>
<evidence type="ECO:0000256" key="11">
    <source>
        <dbReference type="ARBA" id="ARBA00023136"/>
    </source>
</evidence>
<evidence type="ECO:0000256" key="8">
    <source>
        <dbReference type="ARBA" id="ARBA00023002"/>
    </source>
</evidence>
<dbReference type="PANTHER" id="PTHR24305:SF237">
    <property type="entry name" value="CYTOCHROME P450 MONOOXYGENASE ATNE-RELATED"/>
    <property type="match status" value="1"/>
</dbReference>
<dbReference type="InterPro" id="IPR001128">
    <property type="entry name" value="Cyt_P450"/>
</dbReference>
<dbReference type="STRING" id="2070753.A0A3A2Z9Z0"/>
<evidence type="ECO:0000256" key="14">
    <source>
        <dbReference type="SAM" id="Phobius"/>
    </source>
</evidence>
<dbReference type="PANTHER" id="PTHR24305">
    <property type="entry name" value="CYTOCHROME P450"/>
    <property type="match status" value="1"/>
</dbReference>
<name>A0A3A2Z9Z0_9EURO</name>
<dbReference type="GO" id="GO:0016705">
    <property type="term" value="F:oxidoreductase activity, acting on paired donors, with incorporation or reduction of molecular oxygen"/>
    <property type="evidence" value="ECO:0007669"/>
    <property type="project" value="InterPro"/>
</dbReference>
<dbReference type="GO" id="GO:0004497">
    <property type="term" value="F:monooxygenase activity"/>
    <property type="evidence" value="ECO:0007669"/>
    <property type="project" value="UniProtKB-KW"/>
</dbReference>
<comment type="caution">
    <text evidence="15">The sequence shown here is derived from an EMBL/GenBank/DDBJ whole genome shotgun (WGS) entry which is preliminary data.</text>
</comment>
<dbReference type="Gene3D" id="1.10.630.10">
    <property type="entry name" value="Cytochrome P450"/>
    <property type="match status" value="1"/>
</dbReference>
<comment type="cofactor">
    <cofactor evidence="1 12">
        <name>heme</name>
        <dbReference type="ChEBI" id="CHEBI:30413"/>
    </cofactor>
</comment>
<evidence type="ECO:0000256" key="12">
    <source>
        <dbReference type="PIRSR" id="PIRSR602401-1"/>
    </source>
</evidence>
<organism evidence="15 16">
    <name type="scientific">Aspergillus sclerotialis</name>
    <dbReference type="NCBI Taxonomy" id="2070753"/>
    <lineage>
        <taxon>Eukaryota</taxon>
        <taxon>Fungi</taxon>
        <taxon>Dikarya</taxon>
        <taxon>Ascomycota</taxon>
        <taxon>Pezizomycotina</taxon>
        <taxon>Eurotiomycetes</taxon>
        <taxon>Eurotiomycetidae</taxon>
        <taxon>Eurotiales</taxon>
        <taxon>Aspergillaceae</taxon>
        <taxon>Aspergillus</taxon>
        <taxon>Aspergillus subgen. Polypaecilum</taxon>
    </lineage>
</organism>
<dbReference type="OrthoDB" id="1470350at2759"/>
<evidence type="ECO:0000256" key="6">
    <source>
        <dbReference type="ARBA" id="ARBA00022723"/>
    </source>
</evidence>
<keyword evidence="7 14" id="KW-1133">Transmembrane helix</keyword>
<sequence length="533" mass="60155">MLVQSILEHLTVGNAVVFVFAALGLLTASYIAYNRLFHPLRRIPGPILASITPWVQLYHGLKGDRYLWLHNLHKQYGTHVRVAPNFISVNSDQGLHDIYGHGKKFKKADFYNAFPAIKGVYNTHNAIDKTIHGRKRRVLSQAFSDHALKGMEDVMLLHVRQLCAVLAGEHPGGDERAVNGGEKKSVIRNMGDWFSYLSYDVMGELCFGKSFDMLISSGRRELIALVDRAANRHYVCGLWMPLDTWHLDQIFIRKLTRDRWNFIMNSRVEANKRAKERAEAGHDAKKDFFYYLLNAKDPETGNGLSTPELWGEANVLMIAGSDTTSTTLAATIFYLVRNPRAMELLKKEVRENFDTVEDIVSGSKLNELTYLKACIDEALRLAPAVPGALPRESMEGAMVDGVFLPAGTDCGTPIYSIHRQEKYYHEPEEYVPERWIEGATCQTSTASWSTTKEAVEIARRAFCPFSIGPRGCIGKSMAFMEMRLTIARMMFLFDIELANREGEDEFGHLGLIDHFTSAKNGPNVIVRKREMAV</sequence>
<proteinExistence type="inferred from homology"/>
<feature type="transmembrane region" description="Helical" evidence="14">
    <location>
        <begin position="12"/>
        <end position="33"/>
    </location>
</feature>
<accession>A0A3A2Z9Z0</accession>
<keyword evidence="10 13" id="KW-0503">Monooxygenase</keyword>
<keyword evidence="8 13" id="KW-0560">Oxidoreductase</keyword>
<evidence type="ECO:0000256" key="7">
    <source>
        <dbReference type="ARBA" id="ARBA00022989"/>
    </source>
</evidence>
<evidence type="ECO:0000256" key="13">
    <source>
        <dbReference type="RuleBase" id="RU000461"/>
    </source>
</evidence>
<dbReference type="EMBL" id="MVGC01000625">
    <property type="protein sequence ID" value="RJE18097.1"/>
    <property type="molecule type" value="Genomic_DNA"/>
</dbReference>
<comment type="subcellular location">
    <subcellularLocation>
        <location evidence="2">Membrane</location>
    </subcellularLocation>
</comment>
<keyword evidence="16" id="KW-1185">Reference proteome</keyword>
<evidence type="ECO:0000256" key="9">
    <source>
        <dbReference type="ARBA" id="ARBA00023004"/>
    </source>
</evidence>